<name>A0A6A2YLU1_HIBSY</name>
<evidence type="ECO:0000313" key="9">
    <source>
        <dbReference type="Proteomes" id="UP000436088"/>
    </source>
</evidence>
<sequence>MELVPYSSEPKPKTSSTALPWQDMFRSASIRKPSPALKNNDAPPNQPHAPPQGQNPTDPYHINILSGDPQWAILCSIPLRGIQETLVGFWSEPFRFGLTETVLAVPVAVFKAFIGTVVDMKDVCLRMFLKTPKSTLSRRARSGFRMLVRRSKNIVYTMSAVSSFRSSSFRRSAISAYFTGGLLRRLNTIIGVEGKEAVISVKAHVEESNYAERMGIKKWMEENDVPGMVDKYTTQFYLTVTEQMDSLAMQYNLTEFVTGIKHFVITSTTSSSMHSTALLTLSPYVEKLLNLKKRVRDREWGLIYIEVDSIFRELIITREDFVEKAKGFVVKGADVSQRVLASSASVLGGGAKIMFTIRNSIIYGATEIFNFVFVSQLMVFFWVLYYLITSESGGVTEQVMLMIPISKSARIRCVEVLDDAISGVLLATAEIAFFQGCLTWLLFRLCKIHFVYMSTVLAFISPSLPIFPPWFATIPAAIELLLESRYVLAVTFSIVHILLMDYGATEIQEHTRLQCVSYGA</sequence>
<evidence type="ECO:0000256" key="2">
    <source>
        <dbReference type="ARBA" id="ARBA00009773"/>
    </source>
</evidence>
<dbReference type="AlphaFoldDB" id="A0A6A2YLU1"/>
<evidence type="ECO:0000256" key="5">
    <source>
        <dbReference type="ARBA" id="ARBA00023136"/>
    </source>
</evidence>
<dbReference type="InterPro" id="IPR002549">
    <property type="entry name" value="AI-2E-like"/>
</dbReference>
<comment type="subcellular location">
    <subcellularLocation>
        <location evidence="1">Membrane</location>
        <topology evidence="1">Multi-pass membrane protein</topology>
    </subcellularLocation>
</comment>
<keyword evidence="3 7" id="KW-0812">Transmembrane</keyword>
<evidence type="ECO:0000256" key="6">
    <source>
        <dbReference type="SAM" id="MobiDB-lite"/>
    </source>
</evidence>
<dbReference type="GO" id="GO:0016020">
    <property type="term" value="C:membrane"/>
    <property type="evidence" value="ECO:0007669"/>
    <property type="project" value="UniProtKB-SubCell"/>
</dbReference>
<keyword evidence="4 7" id="KW-1133">Transmembrane helix</keyword>
<keyword evidence="5 7" id="KW-0472">Membrane</keyword>
<reference evidence="8" key="1">
    <citation type="submission" date="2019-09" db="EMBL/GenBank/DDBJ databases">
        <title>Draft genome information of white flower Hibiscus syriacus.</title>
        <authorList>
            <person name="Kim Y.-M."/>
        </authorList>
    </citation>
    <scope>NUCLEOTIDE SEQUENCE [LARGE SCALE GENOMIC DNA]</scope>
    <source>
        <strain evidence="8">YM2019G1</strain>
    </source>
</reference>
<comment type="similarity">
    <text evidence="2">Belongs to the autoinducer-2 exporter (AI-2E) (TC 2.A.86) family.</text>
</comment>
<dbReference type="PANTHER" id="PTHR21716:SF72">
    <property type="entry name" value="TRANSMEMBRANE PROTEIN C9ORF5 PROTEIN"/>
    <property type="match status" value="1"/>
</dbReference>
<protein>
    <submittedName>
        <fullName evidence="8">Uncharacterized protein</fullName>
    </submittedName>
</protein>
<accession>A0A6A2YLU1</accession>
<evidence type="ECO:0000313" key="8">
    <source>
        <dbReference type="EMBL" id="KAE8680285.1"/>
    </source>
</evidence>
<feature type="transmembrane region" description="Helical" evidence="7">
    <location>
        <begin position="450"/>
        <end position="472"/>
    </location>
</feature>
<gene>
    <name evidence="8" type="ORF">F3Y22_tig00111392pilonHSYRG00585</name>
</gene>
<dbReference type="EMBL" id="VEPZ02001327">
    <property type="protein sequence ID" value="KAE8680285.1"/>
    <property type="molecule type" value="Genomic_DNA"/>
</dbReference>
<evidence type="ECO:0000256" key="4">
    <source>
        <dbReference type="ARBA" id="ARBA00022989"/>
    </source>
</evidence>
<feature type="region of interest" description="Disordered" evidence="6">
    <location>
        <begin position="1"/>
        <end position="60"/>
    </location>
</feature>
<proteinExistence type="inferred from homology"/>
<evidence type="ECO:0000256" key="7">
    <source>
        <dbReference type="SAM" id="Phobius"/>
    </source>
</evidence>
<organism evidence="8 9">
    <name type="scientific">Hibiscus syriacus</name>
    <name type="common">Rose of Sharon</name>
    <dbReference type="NCBI Taxonomy" id="106335"/>
    <lineage>
        <taxon>Eukaryota</taxon>
        <taxon>Viridiplantae</taxon>
        <taxon>Streptophyta</taxon>
        <taxon>Embryophyta</taxon>
        <taxon>Tracheophyta</taxon>
        <taxon>Spermatophyta</taxon>
        <taxon>Magnoliopsida</taxon>
        <taxon>eudicotyledons</taxon>
        <taxon>Gunneridae</taxon>
        <taxon>Pentapetalae</taxon>
        <taxon>rosids</taxon>
        <taxon>malvids</taxon>
        <taxon>Malvales</taxon>
        <taxon>Malvaceae</taxon>
        <taxon>Malvoideae</taxon>
        <taxon>Hibiscus</taxon>
    </lineage>
</organism>
<comment type="caution">
    <text evidence="8">The sequence shown here is derived from an EMBL/GenBank/DDBJ whole genome shotgun (WGS) entry which is preliminary data.</text>
</comment>
<keyword evidence="9" id="KW-1185">Reference proteome</keyword>
<evidence type="ECO:0000256" key="1">
    <source>
        <dbReference type="ARBA" id="ARBA00004141"/>
    </source>
</evidence>
<dbReference type="Proteomes" id="UP000436088">
    <property type="component" value="Unassembled WGS sequence"/>
</dbReference>
<feature type="transmembrane region" description="Helical" evidence="7">
    <location>
        <begin position="368"/>
        <end position="388"/>
    </location>
</feature>
<feature type="transmembrane region" description="Helical" evidence="7">
    <location>
        <begin position="420"/>
        <end position="443"/>
    </location>
</feature>
<evidence type="ECO:0000256" key="3">
    <source>
        <dbReference type="ARBA" id="ARBA00022692"/>
    </source>
</evidence>
<dbReference type="PANTHER" id="PTHR21716">
    <property type="entry name" value="TRANSMEMBRANE PROTEIN"/>
    <property type="match status" value="1"/>
</dbReference>